<dbReference type="InterPro" id="IPR020471">
    <property type="entry name" value="AKR"/>
</dbReference>
<dbReference type="PANTHER" id="PTHR43827">
    <property type="entry name" value="2,5-DIKETO-D-GLUCONIC ACID REDUCTASE"/>
    <property type="match status" value="1"/>
</dbReference>
<dbReference type="InParanoid" id="J4IBF9"/>
<dbReference type="RefSeq" id="XP_012183874.1">
    <property type="nucleotide sequence ID" value="XM_012328484.1"/>
</dbReference>
<dbReference type="InterPro" id="IPR044494">
    <property type="entry name" value="AKR3C2/3"/>
</dbReference>
<dbReference type="PANTHER" id="PTHR43827:SF3">
    <property type="entry name" value="NADP-DEPENDENT OXIDOREDUCTASE DOMAIN-CONTAINING PROTEIN"/>
    <property type="match status" value="1"/>
</dbReference>
<feature type="active site" description="Proton donor" evidence="4">
    <location>
        <position position="73"/>
    </location>
</feature>
<keyword evidence="2" id="KW-0521">NADP</keyword>
<dbReference type="GO" id="GO:0016652">
    <property type="term" value="F:oxidoreductase activity, acting on NAD(P)H as acceptor"/>
    <property type="evidence" value="ECO:0007669"/>
    <property type="project" value="InterPro"/>
</dbReference>
<evidence type="ECO:0000313" key="9">
    <source>
        <dbReference type="Proteomes" id="UP000006352"/>
    </source>
</evidence>
<evidence type="ECO:0000313" key="8">
    <source>
        <dbReference type="EMBL" id="CCM04591.1"/>
    </source>
</evidence>
<dbReference type="CDD" id="cd19120">
    <property type="entry name" value="AKR_AKR3C2-3"/>
    <property type="match status" value="1"/>
</dbReference>
<evidence type="ECO:0000256" key="2">
    <source>
        <dbReference type="ARBA" id="ARBA00022857"/>
    </source>
</evidence>
<evidence type="ECO:0000256" key="5">
    <source>
        <dbReference type="PIRSR" id="PIRSR000097-2"/>
    </source>
</evidence>
<dbReference type="GeneID" id="24099502"/>
<evidence type="ECO:0000256" key="6">
    <source>
        <dbReference type="PIRSR" id="PIRSR000097-3"/>
    </source>
</evidence>
<dbReference type="PIRSF" id="PIRSF000097">
    <property type="entry name" value="AKR"/>
    <property type="match status" value="1"/>
</dbReference>
<feature type="binding site" evidence="5">
    <location>
        <position position="130"/>
    </location>
    <ligand>
        <name>substrate</name>
    </ligand>
</feature>
<dbReference type="PROSITE" id="PS00062">
    <property type="entry name" value="ALDOKETO_REDUCTASE_2"/>
    <property type="match status" value="1"/>
</dbReference>
<keyword evidence="9" id="KW-1185">Reference proteome</keyword>
<feature type="site" description="Lowers pKa of active site Tyr" evidence="6">
    <location>
        <position position="98"/>
    </location>
</feature>
<dbReference type="Proteomes" id="UP000006352">
    <property type="component" value="Unassembled WGS sequence"/>
</dbReference>
<dbReference type="InterPro" id="IPR018170">
    <property type="entry name" value="Aldo/ket_reductase_CS"/>
</dbReference>
<proteinExistence type="inferred from homology"/>
<keyword evidence="3" id="KW-0560">Oxidoreductase</keyword>
<dbReference type="SUPFAM" id="SSF51430">
    <property type="entry name" value="NAD(P)-linked oxidoreductase"/>
    <property type="match status" value="1"/>
</dbReference>
<accession>J4IBF9</accession>
<comment type="similarity">
    <text evidence="1">Belongs to the aldo/keto reductase family.</text>
</comment>
<reference evidence="8 9" key="1">
    <citation type="journal article" date="2012" name="Appl. Environ. Microbiol.">
        <title>Short-read sequencing for genomic analysis of the brown rot fungus Fibroporia radiculosa.</title>
        <authorList>
            <person name="Tang J.D."/>
            <person name="Perkins A.D."/>
            <person name="Sonstegard T.S."/>
            <person name="Schroeder S.G."/>
            <person name="Burgess S.C."/>
            <person name="Diehl S.V."/>
        </authorList>
    </citation>
    <scope>NUCLEOTIDE SEQUENCE [LARGE SCALE GENOMIC DNA]</scope>
    <source>
        <strain evidence="8 9">TFFH 294</strain>
    </source>
</reference>
<dbReference type="InterPro" id="IPR023210">
    <property type="entry name" value="NADP_OxRdtase_dom"/>
</dbReference>
<dbReference type="EMBL" id="HE797160">
    <property type="protein sequence ID" value="CCM04591.1"/>
    <property type="molecule type" value="Genomic_DNA"/>
</dbReference>
<dbReference type="Pfam" id="PF00248">
    <property type="entry name" value="Aldo_ket_red"/>
    <property type="match status" value="1"/>
</dbReference>
<protein>
    <recommendedName>
        <fullName evidence="7">NADP-dependent oxidoreductase domain-containing protein</fullName>
    </recommendedName>
</protein>
<dbReference type="PRINTS" id="PR00069">
    <property type="entry name" value="ALDKETRDTASE"/>
</dbReference>
<dbReference type="AlphaFoldDB" id="J4IBF9"/>
<feature type="domain" description="NADP-dependent oxidoreductase" evidence="7">
    <location>
        <begin position="46"/>
        <end position="294"/>
    </location>
</feature>
<evidence type="ECO:0000256" key="3">
    <source>
        <dbReference type="ARBA" id="ARBA00023002"/>
    </source>
</evidence>
<dbReference type="InterPro" id="IPR036812">
    <property type="entry name" value="NAD(P)_OxRdtase_dom_sf"/>
</dbReference>
<name>J4IBF9_9APHY</name>
<dbReference type="FunCoup" id="J4IBF9">
    <property type="interactions" value="190"/>
</dbReference>
<dbReference type="HOGENOM" id="CLU_023205_0_3_1"/>
<evidence type="ECO:0000256" key="4">
    <source>
        <dbReference type="PIRSR" id="PIRSR000097-1"/>
    </source>
</evidence>
<evidence type="ECO:0000256" key="1">
    <source>
        <dbReference type="ARBA" id="ARBA00007905"/>
    </source>
</evidence>
<dbReference type="GO" id="GO:0016616">
    <property type="term" value="F:oxidoreductase activity, acting on the CH-OH group of donors, NAD or NADP as acceptor"/>
    <property type="evidence" value="ECO:0007669"/>
    <property type="project" value="UniProtKB-ARBA"/>
</dbReference>
<dbReference type="Gene3D" id="3.20.20.100">
    <property type="entry name" value="NADP-dependent oxidoreductase domain"/>
    <property type="match status" value="1"/>
</dbReference>
<sequence>MAVLSLFRRYSQQAFNQTSRAAMSSPTLTLNDGNTIPWLGFGTGTALYGKDAENAVRTAIDNGVIHLDGAQVYRNEESLGAAIAASGKPRSSLYITTKLEKVPAGQTVHDTLVVSLKKLQVDYVDLFLIHFPINHEQPLSTLWKQVEDVQKEGLARSIGVSNFRVKDFEAILPEATVIPAVNQIEYHPYVFKADQPVIEYMKAKNILPTSFGGLSPIVRFKGGPVDPVLTSIAERLSKTVGKTVTEGQVLQLWLKTKGIPAITTTSKAERIHEYLAVQSLPNLTAEDVAAIEEAGSTVHHRQFAKFFDD</sequence>
<dbReference type="STRING" id="599839.J4IBF9"/>
<evidence type="ECO:0000259" key="7">
    <source>
        <dbReference type="Pfam" id="PF00248"/>
    </source>
</evidence>
<gene>
    <name evidence="8" type="ORF">FIBRA_06772</name>
</gene>
<dbReference type="OrthoDB" id="416253at2759"/>
<organism evidence="8 9">
    <name type="scientific">Fibroporia radiculosa</name>
    <dbReference type="NCBI Taxonomy" id="599839"/>
    <lineage>
        <taxon>Eukaryota</taxon>
        <taxon>Fungi</taxon>
        <taxon>Dikarya</taxon>
        <taxon>Basidiomycota</taxon>
        <taxon>Agaricomycotina</taxon>
        <taxon>Agaricomycetes</taxon>
        <taxon>Polyporales</taxon>
        <taxon>Fibroporiaceae</taxon>
        <taxon>Fibroporia</taxon>
    </lineage>
</organism>